<dbReference type="InterPro" id="IPR011610">
    <property type="entry name" value="SAM_mthyl_Trfase_ML2640-like"/>
</dbReference>
<evidence type="ECO:0000256" key="3">
    <source>
        <dbReference type="ARBA" id="ARBA00022679"/>
    </source>
</evidence>
<evidence type="ECO:0000256" key="4">
    <source>
        <dbReference type="SAM" id="Phobius"/>
    </source>
</evidence>
<dbReference type="NCBIfam" id="TIGR00027">
    <property type="entry name" value="mthyl_TIGR00027"/>
    <property type="match status" value="1"/>
</dbReference>
<reference evidence="5" key="1">
    <citation type="submission" date="2021-01" db="EMBL/GenBank/DDBJ databases">
        <authorList>
            <person name="Corre E."/>
            <person name="Pelletier E."/>
            <person name="Niang G."/>
            <person name="Scheremetjew M."/>
            <person name="Finn R."/>
            <person name="Kale V."/>
            <person name="Holt S."/>
            <person name="Cochrane G."/>
            <person name="Meng A."/>
            <person name="Brown T."/>
            <person name="Cohen L."/>
        </authorList>
    </citation>
    <scope>NUCLEOTIDE SEQUENCE</scope>
    <source>
        <strain evidence="5">GSBS06</strain>
    </source>
</reference>
<proteinExistence type="inferred from homology"/>
<sequence>MTKISYTEKLAEDPEMKKLRKAVNLLPSYRVVDGILFSLSIVYNIFALILLFLCTILSFPLLLLSLAFVEKKIVQVGADKRALKALFARACTAKVGYGPDNVSAKLLSQLSLLPELPLFGKAFTVYYFYSNVLGFFLTRRFYIEQFFGLTLGPKVKFHEITYVHMRTCWLDDVLNQFLFDNSGKESQVVILGAGYDTRCLRVKMEENVKAFELDLPVIQNRKLQCYEKLGFMINERAKYIGCNFEQEKWTERLKSNGWNKDIPTCFIFEGNSMYLDRDVIEETMQFIGNQCSNGSIIAFDFVDKEWVDFMKPLMKHDPEQLLRFGLFKGEHEVFLKCAGLNVVEYLEYEHLLKRYIPEAIDGETMGYCIDFGGFVIGRV</sequence>
<feature type="transmembrane region" description="Helical" evidence="4">
    <location>
        <begin position="41"/>
        <end position="69"/>
    </location>
</feature>
<keyword evidence="4" id="KW-0812">Transmembrane</keyword>
<accession>A0A7S3LGE0</accession>
<keyword evidence="3" id="KW-0808">Transferase</keyword>
<dbReference type="GO" id="GO:0008168">
    <property type="term" value="F:methyltransferase activity"/>
    <property type="evidence" value="ECO:0007669"/>
    <property type="project" value="UniProtKB-KW"/>
</dbReference>
<dbReference type="Gene3D" id="3.40.50.150">
    <property type="entry name" value="Vaccinia Virus protein VP39"/>
    <property type="match status" value="1"/>
</dbReference>
<keyword evidence="4" id="KW-0472">Membrane</keyword>
<dbReference type="GO" id="GO:0032259">
    <property type="term" value="P:methylation"/>
    <property type="evidence" value="ECO:0007669"/>
    <property type="project" value="UniProtKB-KW"/>
</dbReference>
<dbReference type="InterPro" id="IPR029063">
    <property type="entry name" value="SAM-dependent_MTases_sf"/>
</dbReference>
<dbReference type="EMBL" id="HBIN01000736">
    <property type="protein sequence ID" value="CAE0430015.1"/>
    <property type="molecule type" value="Transcribed_RNA"/>
</dbReference>
<dbReference type="PANTHER" id="PTHR43619">
    <property type="entry name" value="S-ADENOSYL-L-METHIONINE-DEPENDENT METHYLTRANSFERASE YKTD-RELATED"/>
    <property type="match status" value="1"/>
</dbReference>
<dbReference type="SUPFAM" id="SSF53335">
    <property type="entry name" value="S-adenosyl-L-methionine-dependent methyltransferases"/>
    <property type="match status" value="1"/>
</dbReference>
<evidence type="ECO:0000256" key="2">
    <source>
        <dbReference type="ARBA" id="ARBA00022603"/>
    </source>
</evidence>
<dbReference type="AlphaFoldDB" id="A0A7S3LGE0"/>
<evidence type="ECO:0000313" key="5">
    <source>
        <dbReference type="EMBL" id="CAE0430015.1"/>
    </source>
</evidence>
<name>A0A7S3LGE0_9STRA</name>
<dbReference type="Pfam" id="PF04072">
    <property type="entry name" value="LCM"/>
    <property type="match status" value="1"/>
</dbReference>
<dbReference type="InterPro" id="IPR007213">
    <property type="entry name" value="Ppm1/Ppm2/Tcmp"/>
</dbReference>
<protein>
    <submittedName>
        <fullName evidence="5">Uncharacterized protein</fullName>
    </submittedName>
</protein>
<dbReference type="PANTHER" id="PTHR43619:SF2">
    <property type="entry name" value="S-ADENOSYL-L-METHIONINE-DEPENDENT METHYLTRANSFERASES SUPERFAMILY PROTEIN"/>
    <property type="match status" value="1"/>
</dbReference>
<keyword evidence="2" id="KW-0489">Methyltransferase</keyword>
<organism evidence="5">
    <name type="scientific">Aplanochytrium stocchinoi</name>
    <dbReference type="NCBI Taxonomy" id="215587"/>
    <lineage>
        <taxon>Eukaryota</taxon>
        <taxon>Sar</taxon>
        <taxon>Stramenopiles</taxon>
        <taxon>Bigyra</taxon>
        <taxon>Labyrinthulomycetes</taxon>
        <taxon>Thraustochytrida</taxon>
        <taxon>Thraustochytriidae</taxon>
        <taxon>Aplanochytrium</taxon>
    </lineage>
</organism>
<comment type="similarity">
    <text evidence="1">Belongs to the UPF0677 family.</text>
</comment>
<evidence type="ECO:0000256" key="1">
    <source>
        <dbReference type="ARBA" id="ARBA00008138"/>
    </source>
</evidence>
<gene>
    <name evidence="5" type="ORF">ASTO00021_LOCUS338</name>
</gene>
<keyword evidence="4" id="KW-1133">Transmembrane helix</keyword>